<dbReference type="EMBL" id="SJTG01000008">
    <property type="protein sequence ID" value="TCI05871.1"/>
    <property type="molecule type" value="Genomic_DNA"/>
</dbReference>
<dbReference type="InterPro" id="IPR055227">
    <property type="entry name" value="HRQ1_WHD"/>
</dbReference>
<comment type="caution">
    <text evidence="6">The sequence shown here is derived from an EMBL/GenBank/DDBJ whole genome shotgun (WGS) entry which is preliminary data.</text>
</comment>
<name>A0A4R0YK99_9GAMM</name>
<accession>A0A4R0YK99</accession>
<dbReference type="SMART" id="SM00490">
    <property type="entry name" value="HELICc"/>
    <property type="match status" value="1"/>
</dbReference>
<evidence type="ECO:0000313" key="6">
    <source>
        <dbReference type="EMBL" id="TCI05871.1"/>
    </source>
</evidence>
<dbReference type="GO" id="GO:0036297">
    <property type="term" value="P:interstrand cross-link repair"/>
    <property type="evidence" value="ECO:0007669"/>
    <property type="project" value="TreeGrafter"/>
</dbReference>
<keyword evidence="6" id="KW-0347">Helicase</keyword>
<evidence type="ECO:0000256" key="1">
    <source>
        <dbReference type="ARBA" id="ARBA00022741"/>
    </source>
</evidence>
<evidence type="ECO:0000259" key="5">
    <source>
        <dbReference type="PROSITE" id="PS51194"/>
    </source>
</evidence>
<dbReference type="InterPro" id="IPR027417">
    <property type="entry name" value="P-loop_NTPase"/>
</dbReference>
<dbReference type="Proteomes" id="UP000291822">
    <property type="component" value="Unassembled WGS sequence"/>
</dbReference>
<sequence>MNALPSVIEAQSDDEGGGLQRMDGGGELAGRLAKRYRDRITGTFVIPAREGRYAPFPADLPTGLVQALRSRGLDQLYHHQAQAWDAAQRGEHLVIATPTASGKSMCYTLPVVAAAVRDRAKALYLFPTKALAQDQVAELLELNQAGDLGVKAFTFDGDTPGDARQAIRLHGDIVVSNPDMLHQAILPHHTKWAQFFENLRYVVIDEVHTYRGVFGSHVANVIRRLRRVCAFYGVSPQFILCSATIGNPAEHASALIEQPVTPILDSGAPTGEKHVLLWNPPVVNRELGLRASARSQSNRIARTAIRGGLKTLVFAQSRLMVEVLTKYLKDVFDHDPRKPARIRAYRGGYLPTERRAAEREMRAGSVDGIVSTSALELGVDIGALDVVILNGYPGSVAATWQRFGRAGRRQQASLGVMVASSDPLDQYLVRHPEFFQSAPPEHARIAQDQPLILLDHIRCAAFELPFAPGDAFGTQDATPWLEVLAEEGVLHQEGGRFEWIADSYPANAVSLRSVADGNFVVVDRTDGRQTIVAEVDYSAAALTLYEGAIHMIQSVPYQVERLDWTGRKAYVERTHVDYYTDAIDYTKLKVLEPFGDSSAGRGSAHHGEVHVARRVAGYKKIRYYTHENIGYGPVNLPDLELHTTAVWWQIPQYALEQAFDHRQEALDGFLAAAHALHIVATVAVMAEARDLQKAVGSGDGAWFATPDQSGRAQVRSSWGEDASVATGPFTPTLYLYDAFPGGVGLSAPLFERREDLVRLARTLVDRCDCHVGCPACVGPVLAIDEQAGTSIKELATRVLDLVAAL</sequence>
<dbReference type="PROSITE" id="PS51192">
    <property type="entry name" value="HELICASE_ATP_BIND_1"/>
    <property type="match status" value="1"/>
</dbReference>
<keyword evidence="6" id="KW-0378">Hydrolase</keyword>
<organism evidence="6 7">
    <name type="scientific">Dyella soli</name>
    <dbReference type="NCBI Taxonomy" id="522319"/>
    <lineage>
        <taxon>Bacteria</taxon>
        <taxon>Pseudomonadati</taxon>
        <taxon>Pseudomonadota</taxon>
        <taxon>Gammaproteobacteria</taxon>
        <taxon>Lysobacterales</taxon>
        <taxon>Rhodanobacteraceae</taxon>
        <taxon>Dyella</taxon>
    </lineage>
</organism>
<reference evidence="6 7" key="1">
    <citation type="submission" date="2019-02" db="EMBL/GenBank/DDBJ databases">
        <title>Dyella amyloliquefaciens sp. nov., isolated from forest soil.</title>
        <authorList>
            <person name="Gao Z.-H."/>
            <person name="Qiu L.-H."/>
        </authorList>
    </citation>
    <scope>NUCLEOTIDE SEQUENCE [LARGE SCALE GENOMIC DNA]</scope>
    <source>
        <strain evidence="6 7">KACC 12747</strain>
    </source>
</reference>
<keyword evidence="1" id="KW-0547">Nucleotide-binding</keyword>
<feature type="domain" description="Helicase ATP-binding" evidence="4">
    <location>
        <begin position="84"/>
        <end position="263"/>
    </location>
</feature>
<dbReference type="RefSeq" id="WP_131152690.1">
    <property type="nucleotide sequence ID" value="NZ_SJTG01000008.1"/>
</dbReference>
<dbReference type="Pfam" id="PF09369">
    <property type="entry name" value="MZB"/>
    <property type="match status" value="1"/>
</dbReference>
<dbReference type="Pfam" id="PF00271">
    <property type="entry name" value="Helicase_C"/>
    <property type="match status" value="1"/>
</dbReference>
<dbReference type="Pfam" id="PF00270">
    <property type="entry name" value="DEAD"/>
    <property type="match status" value="1"/>
</dbReference>
<dbReference type="Pfam" id="PF22982">
    <property type="entry name" value="WHD_HRQ1"/>
    <property type="match status" value="1"/>
</dbReference>
<evidence type="ECO:0000256" key="2">
    <source>
        <dbReference type="ARBA" id="ARBA00022840"/>
    </source>
</evidence>
<dbReference type="InterPro" id="IPR001650">
    <property type="entry name" value="Helicase_C-like"/>
</dbReference>
<dbReference type="InterPro" id="IPR014001">
    <property type="entry name" value="Helicase_ATP-bd"/>
</dbReference>
<feature type="domain" description="Helicase C-terminal" evidence="5">
    <location>
        <begin position="299"/>
        <end position="452"/>
    </location>
</feature>
<dbReference type="AlphaFoldDB" id="A0A4R0YK99"/>
<dbReference type="PROSITE" id="PS51194">
    <property type="entry name" value="HELICASE_CTER"/>
    <property type="match status" value="1"/>
</dbReference>
<gene>
    <name evidence="6" type="ORF">EZM97_35720</name>
</gene>
<evidence type="ECO:0000256" key="3">
    <source>
        <dbReference type="SAM" id="MobiDB-lite"/>
    </source>
</evidence>
<dbReference type="PANTHER" id="PTHR47957:SF3">
    <property type="entry name" value="ATP-DEPENDENT HELICASE HRQ1"/>
    <property type="match status" value="1"/>
</dbReference>
<dbReference type="GO" id="GO:0005524">
    <property type="term" value="F:ATP binding"/>
    <property type="evidence" value="ECO:0007669"/>
    <property type="project" value="UniProtKB-KW"/>
</dbReference>
<dbReference type="SUPFAM" id="SSF52540">
    <property type="entry name" value="P-loop containing nucleoside triphosphate hydrolases"/>
    <property type="match status" value="1"/>
</dbReference>
<keyword evidence="7" id="KW-1185">Reference proteome</keyword>
<dbReference type="PANTHER" id="PTHR47957">
    <property type="entry name" value="ATP-DEPENDENT HELICASE HRQ1"/>
    <property type="match status" value="1"/>
</dbReference>
<feature type="region of interest" description="Disordered" evidence="3">
    <location>
        <begin position="1"/>
        <end position="24"/>
    </location>
</feature>
<dbReference type="GO" id="GO:0003676">
    <property type="term" value="F:nucleic acid binding"/>
    <property type="evidence" value="ECO:0007669"/>
    <property type="project" value="InterPro"/>
</dbReference>
<proteinExistence type="predicted"/>
<dbReference type="InterPro" id="IPR018973">
    <property type="entry name" value="MZB"/>
</dbReference>
<dbReference type="InterPro" id="IPR011545">
    <property type="entry name" value="DEAD/DEAH_box_helicase_dom"/>
</dbReference>
<evidence type="ECO:0000259" key="4">
    <source>
        <dbReference type="PROSITE" id="PS51192"/>
    </source>
</evidence>
<dbReference type="CDD" id="cd18797">
    <property type="entry name" value="SF2_C_Hrq"/>
    <property type="match status" value="1"/>
</dbReference>
<dbReference type="GO" id="GO:0043138">
    <property type="term" value="F:3'-5' DNA helicase activity"/>
    <property type="evidence" value="ECO:0007669"/>
    <property type="project" value="TreeGrafter"/>
</dbReference>
<dbReference type="Gene3D" id="3.40.50.300">
    <property type="entry name" value="P-loop containing nucleotide triphosphate hydrolases"/>
    <property type="match status" value="2"/>
</dbReference>
<dbReference type="CDD" id="cd17923">
    <property type="entry name" value="DEXHc_Hrq1-like"/>
    <property type="match status" value="1"/>
</dbReference>
<keyword evidence="2" id="KW-0067">ATP-binding</keyword>
<protein>
    <submittedName>
        <fullName evidence="6">DEAD/DEAH box helicase</fullName>
    </submittedName>
</protein>
<dbReference type="GO" id="GO:0006289">
    <property type="term" value="P:nucleotide-excision repair"/>
    <property type="evidence" value="ECO:0007669"/>
    <property type="project" value="TreeGrafter"/>
</dbReference>
<evidence type="ECO:0000313" key="7">
    <source>
        <dbReference type="Proteomes" id="UP000291822"/>
    </source>
</evidence>
<dbReference type="SMART" id="SM00487">
    <property type="entry name" value="DEXDc"/>
    <property type="match status" value="1"/>
</dbReference>